<protein>
    <submittedName>
        <fullName evidence="1">Uncharacterized protein</fullName>
    </submittedName>
</protein>
<name>A0A9D4QF22_RHISA</name>
<proteinExistence type="predicted"/>
<accession>A0A9D4QF22</accession>
<gene>
    <name evidence="1" type="ORF">HPB52_003100</name>
</gene>
<reference evidence="1" key="2">
    <citation type="submission" date="2021-09" db="EMBL/GenBank/DDBJ databases">
        <authorList>
            <person name="Jia N."/>
            <person name="Wang J."/>
            <person name="Shi W."/>
            <person name="Du L."/>
            <person name="Sun Y."/>
            <person name="Zhan W."/>
            <person name="Jiang J."/>
            <person name="Wang Q."/>
            <person name="Zhang B."/>
            <person name="Ji P."/>
            <person name="Sakyi L.B."/>
            <person name="Cui X."/>
            <person name="Yuan T."/>
            <person name="Jiang B."/>
            <person name="Yang W."/>
            <person name="Lam T.T.-Y."/>
            <person name="Chang Q."/>
            <person name="Ding S."/>
            <person name="Wang X."/>
            <person name="Zhu J."/>
            <person name="Ruan X."/>
            <person name="Zhao L."/>
            <person name="Wei J."/>
            <person name="Que T."/>
            <person name="Du C."/>
            <person name="Cheng J."/>
            <person name="Dai P."/>
            <person name="Han X."/>
            <person name="Huang E."/>
            <person name="Gao Y."/>
            <person name="Liu J."/>
            <person name="Shao H."/>
            <person name="Ye R."/>
            <person name="Li L."/>
            <person name="Wei W."/>
            <person name="Wang X."/>
            <person name="Wang C."/>
            <person name="Huo Q."/>
            <person name="Li W."/>
            <person name="Guo W."/>
            <person name="Chen H."/>
            <person name="Chen S."/>
            <person name="Zhou L."/>
            <person name="Zhou L."/>
            <person name="Ni X."/>
            <person name="Tian J."/>
            <person name="Zhou Y."/>
            <person name="Sheng Y."/>
            <person name="Liu T."/>
            <person name="Pan Y."/>
            <person name="Xia L."/>
            <person name="Li J."/>
            <person name="Zhao F."/>
            <person name="Cao W."/>
        </authorList>
    </citation>
    <scope>NUCLEOTIDE SEQUENCE</scope>
    <source>
        <strain evidence="1">Rsan-2018</strain>
        <tissue evidence="1">Larvae</tissue>
    </source>
</reference>
<keyword evidence="2" id="KW-1185">Reference proteome</keyword>
<dbReference type="EMBL" id="JABSTV010001246">
    <property type="protein sequence ID" value="KAH7975548.1"/>
    <property type="molecule type" value="Genomic_DNA"/>
</dbReference>
<sequence>MGLGSPTNWLTPEHTPSRQTAAYRVTSWDKFRQLLSEAPSHDKMFKLTALTRDDGKPAASKRLN</sequence>
<evidence type="ECO:0000313" key="1">
    <source>
        <dbReference type="EMBL" id="KAH7975548.1"/>
    </source>
</evidence>
<organism evidence="1 2">
    <name type="scientific">Rhipicephalus sanguineus</name>
    <name type="common">Brown dog tick</name>
    <name type="synonym">Ixodes sanguineus</name>
    <dbReference type="NCBI Taxonomy" id="34632"/>
    <lineage>
        <taxon>Eukaryota</taxon>
        <taxon>Metazoa</taxon>
        <taxon>Ecdysozoa</taxon>
        <taxon>Arthropoda</taxon>
        <taxon>Chelicerata</taxon>
        <taxon>Arachnida</taxon>
        <taxon>Acari</taxon>
        <taxon>Parasitiformes</taxon>
        <taxon>Ixodida</taxon>
        <taxon>Ixodoidea</taxon>
        <taxon>Ixodidae</taxon>
        <taxon>Rhipicephalinae</taxon>
        <taxon>Rhipicephalus</taxon>
        <taxon>Rhipicephalus</taxon>
    </lineage>
</organism>
<evidence type="ECO:0000313" key="2">
    <source>
        <dbReference type="Proteomes" id="UP000821837"/>
    </source>
</evidence>
<comment type="caution">
    <text evidence="1">The sequence shown here is derived from an EMBL/GenBank/DDBJ whole genome shotgun (WGS) entry which is preliminary data.</text>
</comment>
<dbReference type="Proteomes" id="UP000821837">
    <property type="component" value="Chromosome 10"/>
</dbReference>
<dbReference type="AlphaFoldDB" id="A0A9D4QF22"/>
<reference evidence="1" key="1">
    <citation type="journal article" date="2020" name="Cell">
        <title>Large-Scale Comparative Analyses of Tick Genomes Elucidate Their Genetic Diversity and Vector Capacities.</title>
        <authorList>
            <consortium name="Tick Genome and Microbiome Consortium (TIGMIC)"/>
            <person name="Jia N."/>
            <person name="Wang J."/>
            <person name="Shi W."/>
            <person name="Du L."/>
            <person name="Sun Y."/>
            <person name="Zhan W."/>
            <person name="Jiang J.F."/>
            <person name="Wang Q."/>
            <person name="Zhang B."/>
            <person name="Ji P."/>
            <person name="Bell-Sakyi L."/>
            <person name="Cui X.M."/>
            <person name="Yuan T.T."/>
            <person name="Jiang B.G."/>
            <person name="Yang W.F."/>
            <person name="Lam T.T."/>
            <person name="Chang Q.C."/>
            <person name="Ding S.J."/>
            <person name="Wang X.J."/>
            <person name="Zhu J.G."/>
            <person name="Ruan X.D."/>
            <person name="Zhao L."/>
            <person name="Wei J.T."/>
            <person name="Ye R.Z."/>
            <person name="Que T.C."/>
            <person name="Du C.H."/>
            <person name="Zhou Y.H."/>
            <person name="Cheng J.X."/>
            <person name="Dai P.F."/>
            <person name="Guo W.B."/>
            <person name="Han X.H."/>
            <person name="Huang E.J."/>
            <person name="Li L.F."/>
            <person name="Wei W."/>
            <person name="Gao Y.C."/>
            <person name="Liu J.Z."/>
            <person name="Shao H.Z."/>
            <person name="Wang X."/>
            <person name="Wang C.C."/>
            <person name="Yang T.C."/>
            <person name="Huo Q.B."/>
            <person name="Li W."/>
            <person name="Chen H.Y."/>
            <person name="Chen S.E."/>
            <person name="Zhou L.G."/>
            <person name="Ni X.B."/>
            <person name="Tian J.H."/>
            <person name="Sheng Y."/>
            <person name="Liu T."/>
            <person name="Pan Y.S."/>
            <person name="Xia L.Y."/>
            <person name="Li J."/>
            <person name="Zhao F."/>
            <person name="Cao W.C."/>
        </authorList>
    </citation>
    <scope>NUCLEOTIDE SEQUENCE</scope>
    <source>
        <strain evidence="1">Rsan-2018</strain>
    </source>
</reference>